<dbReference type="GO" id="GO:0016757">
    <property type="term" value="F:glycosyltransferase activity"/>
    <property type="evidence" value="ECO:0007669"/>
    <property type="project" value="UniProtKB-KW"/>
</dbReference>
<evidence type="ECO:0000259" key="4">
    <source>
        <dbReference type="Pfam" id="PF00535"/>
    </source>
</evidence>
<organism evidence="5 6">
    <name type="scientific">Streptococcus intermedius</name>
    <dbReference type="NCBI Taxonomy" id="1338"/>
    <lineage>
        <taxon>Bacteria</taxon>
        <taxon>Bacillati</taxon>
        <taxon>Bacillota</taxon>
        <taxon>Bacilli</taxon>
        <taxon>Lactobacillales</taxon>
        <taxon>Streptococcaceae</taxon>
        <taxon>Streptococcus</taxon>
        <taxon>Streptococcus anginosus group</taxon>
    </lineage>
</organism>
<dbReference type="PANTHER" id="PTHR22916:SF51">
    <property type="entry name" value="GLYCOSYLTRANSFERASE EPSH-RELATED"/>
    <property type="match status" value="1"/>
</dbReference>
<dbReference type="InterPro" id="IPR029044">
    <property type="entry name" value="Nucleotide-diphossugar_trans"/>
</dbReference>
<dbReference type="RefSeq" id="WP_003075237.1">
    <property type="nucleotide sequence ID" value="NZ_CP053999.1"/>
</dbReference>
<evidence type="ECO:0000256" key="3">
    <source>
        <dbReference type="SAM" id="Phobius"/>
    </source>
</evidence>
<feature type="domain" description="Glycosyltransferase 2-like" evidence="4">
    <location>
        <begin position="4"/>
        <end position="131"/>
    </location>
</feature>
<keyword evidence="2" id="KW-0808">Transferase</keyword>
<dbReference type="Gene3D" id="3.90.550.10">
    <property type="entry name" value="Spore Coat Polysaccharide Biosynthesis Protein SpsA, Chain A"/>
    <property type="match status" value="1"/>
</dbReference>
<sequence length="325" mass="38215">MKLSIIVPVYNTEEYLKECLDSVTPQLTDDMEVILVNDGSTDGSQKICEEYQEKYSQVRLINQQNQGSSVARNTGIHEAVGDYLLFLDSDDFIATSVLRDLIQFANNQDIIFLDAVKYYREDWQEPLAEGYQNTCINCKSPKEVLAFLADLPKFPGAPWNKLVNRNFVVKNNLYFSEGIVAEDIDWVLSVLKEAEIFGYYSKKNYYFYRQNRKFSVTHNIGVKHVNSLLYILDKWVNKIKNHEYANFYYKFLAYEYIITLLSFSYLSKEEQKNFKDQLLQYSFLLQYRDDVKYRLAAMSIKLFGVSICSYLLRKYQNIRLKRGQK</sequence>
<dbReference type="GeneID" id="57845554"/>
<dbReference type="PANTHER" id="PTHR22916">
    <property type="entry name" value="GLYCOSYLTRANSFERASE"/>
    <property type="match status" value="1"/>
</dbReference>
<keyword evidence="3" id="KW-1133">Transmembrane helix</keyword>
<dbReference type="CDD" id="cd00761">
    <property type="entry name" value="Glyco_tranf_GTA_type"/>
    <property type="match status" value="1"/>
</dbReference>
<dbReference type="EMBL" id="JABZYP010000024">
    <property type="protein sequence ID" value="MBF1713369.1"/>
    <property type="molecule type" value="Genomic_DNA"/>
</dbReference>
<evidence type="ECO:0000256" key="1">
    <source>
        <dbReference type="ARBA" id="ARBA00022676"/>
    </source>
</evidence>
<dbReference type="OMA" id="INCQVLL"/>
<gene>
    <name evidence="5" type="ORF">HXO88_06525</name>
</gene>
<dbReference type="Proteomes" id="UP000721045">
    <property type="component" value="Unassembled WGS sequence"/>
</dbReference>
<evidence type="ECO:0000313" key="5">
    <source>
        <dbReference type="EMBL" id="MBF1713369.1"/>
    </source>
</evidence>
<protein>
    <submittedName>
        <fullName evidence="5">Glycosyltransferase</fullName>
    </submittedName>
</protein>
<evidence type="ECO:0000313" key="6">
    <source>
        <dbReference type="Proteomes" id="UP000721045"/>
    </source>
</evidence>
<reference evidence="5" key="1">
    <citation type="submission" date="2020-04" db="EMBL/GenBank/DDBJ databases">
        <title>Deep metagenomics examines the oral microbiome during advanced dental caries in children, revealing novel taxa and co-occurrences with host molecules.</title>
        <authorList>
            <person name="Baker J.L."/>
            <person name="Morton J.T."/>
            <person name="Dinis M."/>
            <person name="Alvarez R."/>
            <person name="Tran N.C."/>
            <person name="Knight R."/>
            <person name="Edlund A."/>
        </authorList>
    </citation>
    <scope>NUCLEOTIDE SEQUENCE</scope>
    <source>
        <strain evidence="5">JCVI_23_bin.22</strain>
    </source>
</reference>
<evidence type="ECO:0000256" key="2">
    <source>
        <dbReference type="ARBA" id="ARBA00022679"/>
    </source>
</evidence>
<comment type="caution">
    <text evidence="5">The sequence shown here is derived from an EMBL/GenBank/DDBJ whole genome shotgun (WGS) entry which is preliminary data.</text>
</comment>
<feature type="transmembrane region" description="Helical" evidence="3">
    <location>
        <begin position="247"/>
        <end position="266"/>
    </location>
</feature>
<dbReference type="InterPro" id="IPR001173">
    <property type="entry name" value="Glyco_trans_2-like"/>
</dbReference>
<keyword evidence="3" id="KW-0472">Membrane</keyword>
<keyword evidence="3" id="KW-0812">Transmembrane</keyword>
<dbReference type="Pfam" id="PF00535">
    <property type="entry name" value="Glycos_transf_2"/>
    <property type="match status" value="1"/>
</dbReference>
<dbReference type="AlphaFoldDB" id="A0A930RDS7"/>
<feature type="transmembrane region" description="Helical" evidence="3">
    <location>
        <begin position="293"/>
        <end position="312"/>
    </location>
</feature>
<name>A0A930RDS7_STRIT</name>
<keyword evidence="1" id="KW-0328">Glycosyltransferase</keyword>
<dbReference type="SUPFAM" id="SSF53448">
    <property type="entry name" value="Nucleotide-diphospho-sugar transferases"/>
    <property type="match status" value="1"/>
</dbReference>
<accession>A0A930RDS7</accession>
<proteinExistence type="predicted"/>